<dbReference type="HOGENOM" id="CLU_3136924_0_0_9"/>
<dbReference type="EMBL" id="AAVO02000021">
    <property type="protein sequence ID" value="EDM85957.1"/>
    <property type="molecule type" value="Genomic_DNA"/>
</dbReference>
<evidence type="ECO:0000313" key="3">
    <source>
        <dbReference type="Proteomes" id="UP000006002"/>
    </source>
</evidence>
<sequence length="49" mass="5824">MKRKYWALLVFALIIVLQWIGLGFHGQIRFIFLIIILVLIVLFAILLRK</sequence>
<accession>A5ZWS9</accession>
<dbReference type="Proteomes" id="UP000006002">
    <property type="component" value="Unassembled WGS sequence"/>
</dbReference>
<name>A5ZWS9_9FIRM</name>
<evidence type="ECO:0000313" key="2">
    <source>
        <dbReference type="EMBL" id="EDM85957.1"/>
    </source>
</evidence>
<reference evidence="2 3" key="2">
    <citation type="submission" date="2007-04" db="EMBL/GenBank/DDBJ databases">
        <title>Draft genome sequence of Ruminococcus obeum (ATCC 29174).</title>
        <authorList>
            <person name="Sudarsanam P."/>
            <person name="Ley R."/>
            <person name="Guruge J."/>
            <person name="Turnbaugh P.J."/>
            <person name="Mahowald M."/>
            <person name="Liep D."/>
            <person name="Gordon J."/>
        </authorList>
    </citation>
    <scope>NUCLEOTIDE SEQUENCE [LARGE SCALE GENOMIC DNA]</scope>
    <source>
        <strain evidence="2 3">ATCC 29174</strain>
    </source>
</reference>
<protein>
    <submittedName>
        <fullName evidence="2">Uncharacterized protein</fullName>
    </submittedName>
</protein>
<keyword evidence="1" id="KW-0812">Transmembrane</keyword>
<evidence type="ECO:0000256" key="1">
    <source>
        <dbReference type="SAM" id="Phobius"/>
    </source>
</evidence>
<feature type="transmembrane region" description="Helical" evidence="1">
    <location>
        <begin position="5"/>
        <end position="22"/>
    </location>
</feature>
<gene>
    <name evidence="2" type="ORF">RUMOBE_03473</name>
</gene>
<dbReference type="AlphaFoldDB" id="A5ZWS9"/>
<organism evidence="2 3">
    <name type="scientific">Blautia obeum ATCC 29174</name>
    <dbReference type="NCBI Taxonomy" id="411459"/>
    <lineage>
        <taxon>Bacteria</taxon>
        <taxon>Bacillati</taxon>
        <taxon>Bacillota</taxon>
        <taxon>Clostridia</taxon>
        <taxon>Lachnospirales</taxon>
        <taxon>Lachnospiraceae</taxon>
        <taxon>Blautia</taxon>
    </lineage>
</organism>
<keyword evidence="1" id="KW-1133">Transmembrane helix</keyword>
<reference evidence="2 3" key="1">
    <citation type="submission" date="2007-03" db="EMBL/GenBank/DDBJ databases">
        <authorList>
            <person name="Fulton L."/>
            <person name="Clifton S."/>
            <person name="Fulton B."/>
            <person name="Xu J."/>
            <person name="Minx P."/>
            <person name="Pepin K.H."/>
            <person name="Johnson M."/>
            <person name="Thiruvilangam P."/>
            <person name="Bhonagiri V."/>
            <person name="Nash W.E."/>
            <person name="Mardis E.R."/>
            <person name="Wilson R.K."/>
        </authorList>
    </citation>
    <scope>NUCLEOTIDE SEQUENCE [LARGE SCALE GENOMIC DNA]</scope>
    <source>
        <strain evidence="2 3">ATCC 29174</strain>
    </source>
</reference>
<comment type="caution">
    <text evidence="2">The sequence shown here is derived from an EMBL/GenBank/DDBJ whole genome shotgun (WGS) entry which is preliminary data.</text>
</comment>
<feature type="transmembrane region" description="Helical" evidence="1">
    <location>
        <begin position="28"/>
        <end position="47"/>
    </location>
</feature>
<proteinExistence type="predicted"/>
<dbReference type="eggNOG" id="ENOG502ZGAT">
    <property type="taxonomic scope" value="Bacteria"/>
</dbReference>
<keyword evidence="1" id="KW-0472">Membrane</keyword>